<dbReference type="GO" id="GO:0006779">
    <property type="term" value="P:porphyrin-containing compound biosynthetic process"/>
    <property type="evidence" value="ECO:0007669"/>
    <property type="project" value="InterPro"/>
</dbReference>
<dbReference type="Gene3D" id="3.20.20.210">
    <property type="match status" value="1"/>
</dbReference>
<dbReference type="OrthoDB" id="1774878at2"/>
<evidence type="ECO:0000313" key="2">
    <source>
        <dbReference type="EMBL" id="KNZ43573.1"/>
    </source>
</evidence>
<evidence type="ECO:0000259" key="1">
    <source>
        <dbReference type="Pfam" id="PF01208"/>
    </source>
</evidence>
<name>A0A0L6U4Y1_9FIRM</name>
<dbReference type="Proteomes" id="UP000036873">
    <property type="component" value="Unassembled WGS sequence"/>
</dbReference>
<accession>A0A0L6U4Y1</accession>
<dbReference type="SUPFAM" id="SSF51726">
    <property type="entry name" value="UROD/MetE-like"/>
    <property type="match status" value="1"/>
</dbReference>
<organism evidence="2 3">
    <name type="scientific">Acetobacterium bakii</name>
    <dbReference type="NCBI Taxonomy" id="52689"/>
    <lineage>
        <taxon>Bacteria</taxon>
        <taxon>Bacillati</taxon>
        <taxon>Bacillota</taxon>
        <taxon>Clostridia</taxon>
        <taxon>Eubacteriales</taxon>
        <taxon>Eubacteriaceae</taxon>
        <taxon>Acetobacterium</taxon>
    </lineage>
</organism>
<dbReference type="InterPro" id="IPR000257">
    <property type="entry name" value="Uroporphyrinogen_deCOase"/>
</dbReference>
<sequence>MNKRENALKAYKHETPDYIPCFLTDFVFIQACPDLERYTGLTNGKDYWGCDWTFEPSVNAPMPTRNIHLFEDISEWHEKLKFPDLDAIDWEKQADKDVHTDFMALIGGKGPTLNEDGSSIYDKDGARLVMVLNGMFERLHACMGFENALMAIATDPEECHEYFKAMADWKIKYFKKIAKYYDVDIINAHDDYGSNDRMFMSPETWRKLIKPELARMVQACHEEGLIYEHHSCGFIEPIIPDLIEIGVDALDPIQACNTNMGKLKKEYGDKITFVGGFDNVHAFESMNATPETIKAEYRRVIDLLAPGGSYMAFPMGASFDFAGAFLEEHFQYGMNFYKNNANK</sequence>
<dbReference type="PANTHER" id="PTHR47099">
    <property type="entry name" value="METHYLCOBAMIDE:COM METHYLTRANSFERASE MTBA"/>
    <property type="match status" value="1"/>
</dbReference>
<dbReference type="EMBL" id="LGYO01000002">
    <property type="protein sequence ID" value="KNZ43573.1"/>
    <property type="molecule type" value="Genomic_DNA"/>
</dbReference>
<evidence type="ECO:0000313" key="3">
    <source>
        <dbReference type="Proteomes" id="UP000036873"/>
    </source>
</evidence>
<dbReference type="GO" id="GO:0004853">
    <property type="term" value="F:uroporphyrinogen decarboxylase activity"/>
    <property type="evidence" value="ECO:0007669"/>
    <property type="project" value="InterPro"/>
</dbReference>
<reference evidence="3" key="1">
    <citation type="submission" date="2015-07" db="EMBL/GenBank/DDBJ databases">
        <title>Draft genome sequence of Acetobacterium bakii DSM 8293, a potential psychrophilic chemical producer through syngas fermentation.</title>
        <authorList>
            <person name="Song Y."/>
            <person name="Hwang S."/>
            <person name="Cho B.-K."/>
        </authorList>
    </citation>
    <scope>NUCLEOTIDE SEQUENCE [LARGE SCALE GENOMIC DNA]</scope>
    <source>
        <strain evidence="3">DSM 8239</strain>
    </source>
</reference>
<dbReference type="InterPro" id="IPR038071">
    <property type="entry name" value="UROD/MetE-like_sf"/>
</dbReference>
<dbReference type="AlphaFoldDB" id="A0A0L6U4Y1"/>
<dbReference type="STRING" id="52689.AKG39_00600"/>
<proteinExistence type="predicted"/>
<dbReference type="InterPro" id="IPR052024">
    <property type="entry name" value="Methanogen_methyltrans"/>
</dbReference>
<dbReference type="Pfam" id="PF01208">
    <property type="entry name" value="URO-D"/>
    <property type="match status" value="1"/>
</dbReference>
<dbReference type="PANTHER" id="PTHR47099:SF1">
    <property type="entry name" value="METHYLCOBAMIDE:COM METHYLTRANSFERASE MTBA"/>
    <property type="match status" value="1"/>
</dbReference>
<keyword evidence="3" id="KW-1185">Reference proteome</keyword>
<protein>
    <recommendedName>
        <fullName evidence="1">Uroporphyrinogen decarboxylase (URO-D) domain-containing protein</fullName>
    </recommendedName>
</protein>
<feature type="domain" description="Uroporphyrinogen decarboxylase (URO-D)" evidence="1">
    <location>
        <begin position="143"/>
        <end position="302"/>
    </location>
</feature>
<gene>
    <name evidence="2" type="ORF">AKG39_00600</name>
</gene>
<dbReference type="RefSeq" id="WP_050738420.1">
    <property type="nucleotide sequence ID" value="NZ_LGYO01000002.1"/>
</dbReference>
<comment type="caution">
    <text evidence="2">The sequence shown here is derived from an EMBL/GenBank/DDBJ whole genome shotgun (WGS) entry which is preliminary data.</text>
</comment>